<feature type="region of interest" description="Disordered" evidence="2">
    <location>
        <begin position="1622"/>
        <end position="1673"/>
    </location>
</feature>
<feature type="compositionally biased region" description="Low complexity" evidence="2">
    <location>
        <begin position="523"/>
        <end position="537"/>
    </location>
</feature>
<dbReference type="GO" id="GO:0140673">
    <property type="term" value="P:transcription elongation-coupled chromatin remodeling"/>
    <property type="evidence" value="ECO:0007669"/>
    <property type="project" value="InterPro"/>
</dbReference>
<dbReference type="FunFam" id="3.30.40.210:FF:000009">
    <property type="entry name" value="Spt4/RpoE2 zinc finger containing protein, putative"/>
    <property type="match status" value="1"/>
</dbReference>
<feature type="compositionally biased region" description="Basic and acidic residues" evidence="2">
    <location>
        <begin position="1663"/>
        <end position="1673"/>
    </location>
</feature>
<feature type="compositionally biased region" description="Low complexity" evidence="2">
    <location>
        <begin position="190"/>
        <end position="205"/>
    </location>
</feature>
<feature type="compositionally biased region" description="Basic and acidic residues" evidence="2">
    <location>
        <begin position="1238"/>
        <end position="1255"/>
    </location>
</feature>
<feature type="compositionally biased region" description="Basic and acidic residues" evidence="2">
    <location>
        <begin position="180"/>
        <end position="189"/>
    </location>
</feature>
<feature type="compositionally biased region" description="Polar residues" evidence="2">
    <location>
        <begin position="1266"/>
        <end position="1286"/>
    </location>
</feature>
<keyword evidence="1" id="KW-0804">Transcription</keyword>
<name>A0A504XGM7_LEIDO</name>
<feature type="region of interest" description="Disordered" evidence="2">
    <location>
        <begin position="1174"/>
        <end position="1198"/>
    </location>
</feature>
<feature type="region of interest" description="Disordered" evidence="2">
    <location>
        <begin position="1212"/>
        <end position="1319"/>
    </location>
</feature>
<dbReference type="GO" id="GO:0000993">
    <property type="term" value="F:RNA polymerase II complex binding"/>
    <property type="evidence" value="ECO:0007669"/>
    <property type="project" value="TreeGrafter"/>
</dbReference>
<feature type="compositionally biased region" description="Low complexity" evidence="2">
    <location>
        <begin position="1413"/>
        <end position="1431"/>
    </location>
</feature>
<dbReference type="GO" id="GO:0006355">
    <property type="term" value="P:regulation of DNA-templated transcription"/>
    <property type="evidence" value="ECO:0007669"/>
    <property type="project" value="InterPro"/>
</dbReference>
<feature type="region of interest" description="Disordered" evidence="2">
    <location>
        <begin position="1396"/>
        <end position="1435"/>
    </location>
</feature>
<organism evidence="4 5">
    <name type="scientific">Leishmania donovani</name>
    <dbReference type="NCBI Taxonomy" id="5661"/>
    <lineage>
        <taxon>Eukaryota</taxon>
        <taxon>Discoba</taxon>
        <taxon>Euglenozoa</taxon>
        <taxon>Kinetoplastea</taxon>
        <taxon>Metakinetoplastina</taxon>
        <taxon>Trypanosomatida</taxon>
        <taxon>Trypanosomatidae</taxon>
        <taxon>Leishmaniinae</taxon>
        <taxon>Leishmania</taxon>
    </lineage>
</organism>
<evidence type="ECO:0000256" key="2">
    <source>
        <dbReference type="SAM" id="MobiDB-lite"/>
    </source>
</evidence>
<protein>
    <recommendedName>
        <fullName evidence="3">Spt4/RpoE2 zinc finger domain-containing protein</fullName>
    </recommendedName>
</protein>
<dbReference type="PANTHER" id="PTHR12882">
    <property type="entry name" value="SUPPRESSOR OF TY 4"/>
    <property type="match status" value="1"/>
</dbReference>
<dbReference type="VEuPathDB" id="TriTrypDB:LdCL_350029200"/>
<feature type="region of interest" description="Disordered" evidence="2">
    <location>
        <begin position="1"/>
        <end position="105"/>
    </location>
</feature>
<dbReference type="VEuPathDB" id="TriTrypDB:LDHU3_35.3120"/>
<dbReference type="EMBL" id="RHLD01000013">
    <property type="protein sequence ID" value="TPP48086.1"/>
    <property type="molecule type" value="Genomic_DNA"/>
</dbReference>
<evidence type="ECO:0000313" key="5">
    <source>
        <dbReference type="Proteomes" id="UP000318821"/>
    </source>
</evidence>
<evidence type="ECO:0000256" key="1">
    <source>
        <dbReference type="ARBA" id="ARBA00023163"/>
    </source>
</evidence>
<dbReference type="Proteomes" id="UP000318821">
    <property type="component" value="Unassembled WGS sequence"/>
</dbReference>
<evidence type="ECO:0000313" key="4">
    <source>
        <dbReference type="EMBL" id="TPP48086.1"/>
    </source>
</evidence>
<comment type="caution">
    <text evidence="4">The sequence shown here is derived from an EMBL/GenBank/DDBJ whole genome shotgun (WGS) entry which is preliminary data.</text>
</comment>
<sequence length="1673" mass="177576">MSGSGATGSGSAAGLSSSTNTNCKTSTLARSSGNNTKNGSISTGKKPRGTAAAAATTQEACGSGCCYHAGRPTSPTPTSDEVSVASLTADTADSGPSKSPSTPTETIGVTPAESFMTLHSPADTPARARKPPHAFATSLLNLEVKVLTQALGAENQWAEQGDGRVVFSDFTIRVITSGVGKDEPQKESRAAGLTSSGAADAATASGNGGVGAAPRKGVATSDASALSNTVSEFEEDDTADESIILEDTISNDTPFVGENCCIVWNSFEKQLSLCLMYASEEGYSASWSALVALQDKSYPPFRFDLLERCRPVSERTALAPGDSTSSVTPSTAATDKTEEVVLPYSYFIHTKYDPPLGFIEHHALSLSIIEHRHATNPALYADKETVLKMLNMANADLLDYLISEDTFPLLLSGLQCTASPWSWSVPEPLRLLHIPEEVITLIRKDRWIGFLQNTALPSCGAADSVAELIAKYATMSRRIRNDIVCALLTCDSMFSEACEALRVLPQVTPATMSGGTSARNRGLSVEASSSATSLSSEGRCSMSAVGNGAPSPMSTPPAVDTVPSTQKAELQVLAHLRFFRELVTLSIAELGREMVGPIVGKIYQSGLLEPLSLVAERFAMPSGTAAAFVKHIMDGSGGALNGARRNGGGGSTSNSNGAAAGGTSSTANCYSLAVEQELAAVLDVTLVRLNERQEEQLMNEHVRSPILADPVKYNGIVTFMLRQLIIGGPIGTAFATSGTGTSATRSSLSIFPPPKRILRDSMSSTNPFALFHVLGLHDDEGSAASERKLDSESTGIRNRFHNFIITKYIAHATRGVMTPVPLPPSLGGVVSSTRNIPIVQFNNANTSQNGGARPMHQDGNESNTGSATVGGITPALIRVLEYMVNLTNNANRELILKTVFHYKSHIWHFIEGVCDTLCGANGAGARCQVGLDVLCGCVRFLKVVVTQMTVITAEVDENPLSSYASSREPLSPQLVTTICRQLTVERDTFGYLLKAYNELGGRRRDSVFHSSLLSVLDIIGKYSAHEPEDSTTNNLRDVRDYLFFKHCTRLPEVFASRYREALLSEVTVRLGQEATHSPNDSVSVLSSTAGSELTRCSSKLRFVDEVDAVSGGVDGTVVPSSVVSPAIMVSMANAEEKQRRRNGRSSMEQWNATANIVMGSPSQVRSVASLGLADDHGARASSSSSPPSRKSPPLTISITRPAGDLFKANAAQHNGSSVNGDGLLAQASPPSTVAPTARKTDTVLRPTAPKEEKPPARPRNFASVLENPSRTNAAASGEQSGRSRGTPNAAAKHAPASPEEVLLSRTGQSSVPQSVEHANGTALPLNDNVVLPKIKKLLSTGGKRSVQRNRTQARHHAICAHHTTLPTFSAGKDVMQAKLRFVLCKVSRWTLEHARQLDEHPPTHGAHPPVRGTATSSSSPLHAHPLPGHSPKTVKGVRAERRLERLLPPPAQGSIRTAAGCRKCEHGACAPWGTAGTVYHAQAQHPAHAAQPVCIPTGRADEAQTPEAWREHRRALQTPTRRVAAPDYGIARLAAALGAGARHAGRASEGPAPRLARLLLELVQWYATGCVVCSATMGVPDRDSLLDFATPHFHNFIGLIAPGQSWVARLIMKSREPTNGIFAETLSDDEPEDEEDDMEPYVRDADEEEGPALLDGEDGAAEPVHELAAEAPE</sequence>
<dbReference type="VEuPathDB" id="TriTrypDB:LDHU3_35.3090"/>
<dbReference type="InterPro" id="IPR038510">
    <property type="entry name" value="Spt4_sf"/>
</dbReference>
<dbReference type="VEuPathDB" id="TriTrypDB:LdCL_350029300"/>
<feature type="compositionally biased region" description="Acidic residues" evidence="2">
    <location>
        <begin position="1626"/>
        <end position="1660"/>
    </location>
</feature>
<feature type="compositionally biased region" description="Low complexity" evidence="2">
    <location>
        <begin position="9"/>
        <end position="27"/>
    </location>
</feature>
<feature type="region of interest" description="Disordered" evidence="2">
    <location>
        <begin position="180"/>
        <end position="216"/>
    </location>
</feature>
<feature type="region of interest" description="Disordered" evidence="2">
    <location>
        <begin position="513"/>
        <end position="561"/>
    </location>
</feature>
<reference evidence="5" key="1">
    <citation type="submission" date="2019-02" db="EMBL/GenBank/DDBJ databases">
        <title>FDA dAtabase for Regulatory Grade micrObial Sequences (FDA-ARGOS): Supporting development and validation of Infectious Disease Dx tests.</title>
        <authorList>
            <person name="Duncan R."/>
            <person name="Fisher C."/>
            <person name="Tallon L."/>
            <person name="Sadzewicz L."/>
            <person name="Sengamalay N."/>
            <person name="Ott S."/>
            <person name="Godinez A."/>
            <person name="Nagaraj S."/>
            <person name="Vavikolanu K."/>
            <person name="Vyas G."/>
            <person name="Nadendla S."/>
            <person name="Aluvathingal J."/>
            <person name="Sichtig H."/>
        </authorList>
    </citation>
    <scope>NUCLEOTIDE SEQUENCE [LARGE SCALE GENOMIC DNA]</scope>
    <source>
        <strain evidence="5">FDAARGOS_360</strain>
    </source>
</reference>
<feature type="domain" description="Spt4/RpoE2 zinc finger" evidence="3">
    <location>
        <begin position="1554"/>
        <end position="1627"/>
    </location>
</feature>
<dbReference type="SMART" id="SM01389">
    <property type="entry name" value="Spt4"/>
    <property type="match status" value="1"/>
</dbReference>
<dbReference type="VEuPathDB" id="TriTrypDB:LdBPK_352430.1"/>
<dbReference type="PANTHER" id="PTHR12882:SF1">
    <property type="entry name" value="TRANSCRIPTION ELONGATION FACTOR SPT4"/>
    <property type="match status" value="1"/>
</dbReference>
<dbReference type="GO" id="GO:0032044">
    <property type="term" value="C:DSIF complex"/>
    <property type="evidence" value="ECO:0007669"/>
    <property type="project" value="TreeGrafter"/>
</dbReference>
<feature type="region of interest" description="Disordered" evidence="2">
    <location>
        <begin position="844"/>
        <end position="867"/>
    </location>
</feature>
<feature type="region of interest" description="Disordered" evidence="2">
    <location>
        <begin position="1499"/>
        <end position="1518"/>
    </location>
</feature>
<dbReference type="InterPro" id="IPR009287">
    <property type="entry name" value="Spt4"/>
</dbReference>
<evidence type="ECO:0000259" key="3">
    <source>
        <dbReference type="SMART" id="SM01389"/>
    </source>
</evidence>
<proteinExistence type="predicted"/>
<dbReference type="Gene3D" id="3.30.40.210">
    <property type="match status" value="1"/>
</dbReference>
<accession>A0A504XGM7</accession>
<feature type="compositionally biased region" description="Polar residues" evidence="2">
    <location>
        <begin position="76"/>
        <end position="105"/>
    </location>
</feature>
<dbReference type="InterPro" id="IPR022800">
    <property type="entry name" value="Spt4/RpoE2_Znf"/>
</dbReference>
<dbReference type="VEuPathDB" id="TriTrypDB:LdBPK_352440.1"/>
<dbReference type="GO" id="GO:0008270">
    <property type="term" value="F:zinc ion binding"/>
    <property type="evidence" value="ECO:0007669"/>
    <property type="project" value="InterPro"/>
</dbReference>
<feature type="compositionally biased region" description="Low complexity" evidence="2">
    <location>
        <begin position="1181"/>
        <end position="1193"/>
    </location>
</feature>
<gene>
    <name evidence="4" type="ORF">CGC20_15500</name>
</gene>
<feature type="compositionally biased region" description="Polar residues" evidence="2">
    <location>
        <begin position="28"/>
        <end position="43"/>
    </location>
</feature>